<reference evidence="14" key="1">
    <citation type="journal article" date="2019" name="Int. J. Syst. Evol. Microbiol.">
        <title>The Global Catalogue of Microorganisms (GCM) 10K type strain sequencing project: providing services to taxonomists for standard genome sequencing and annotation.</title>
        <authorList>
            <consortium name="The Broad Institute Genomics Platform"/>
            <consortium name="The Broad Institute Genome Sequencing Center for Infectious Disease"/>
            <person name="Wu L."/>
            <person name="Ma J."/>
        </authorList>
    </citation>
    <scope>NUCLEOTIDE SEQUENCE [LARGE SCALE GENOMIC DNA]</scope>
    <source>
        <strain evidence="14">NBRC 111756</strain>
    </source>
</reference>
<comment type="similarity">
    <text evidence="2 10">Belongs to the ketopantoate reductase family.</text>
</comment>
<evidence type="ECO:0000256" key="6">
    <source>
        <dbReference type="ARBA" id="ARBA00022857"/>
    </source>
</evidence>
<keyword evidence="6 10" id="KW-0521">NADP</keyword>
<evidence type="ECO:0000256" key="4">
    <source>
        <dbReference type="ARBA" id="ARBA00019465"/>
    </source>
</evidence>
<evidence type="ECO:0000259" key="12">
    <source>
        <dbReference type="Pfam" id="PF08546"/>
    </source>
</evidence>
<keyword evidence="7 10" id="KW-0560">Oxidoreductase</keyword>
<proteinExistence type="inferred from homology"/>
<evidence type="ECO:0000256" key="2">
    <source>
        <dbReference type="ARBA" id="ARBA00007870"/>
    </source>
</evidence>
<dbReference type="Proteomes" id="UP001596422">
    <property type="component" value="Unassembled WGS sequence"/>
</dbReference>
<accession>A0ABW2A2J5</accession>
<dbReference type="EMBL" id="JBHSWE010000001">
    <property type="protein sequence ID" value="MFC6671519.1"/>
    <property type="molecule type" value="Genomic_DNA"/>
</dbReference>
<comment type="catalytic activity">
    <reaction evidence="9 10">
        <text>(R)-pantoate + NADP(+) = 2-dehydropantoate + NADPH + H(+)</text>
        <dbReference type="Rhea" id="RHEA:16233"/>
        <dbReference type="ChEBI" id="CHEBI:11561"/>
        <dbReference type="ChEBI" id="CHEBI:15378"/>
        <dbReference type="ChEBI" id="CHEBI:15980"/>
        <dbReference type="ChEBI" id="CHEBI:57783"/>
        <dbReference type="ChEBI" id="CHEBI:58349"/>
        <dbReference type="EC" id="1.1.1.169"/>
    </reaction>
</comment>
<feature type="domain" description="Ketopantoate reductase C-terminal" evidence="12">
    <location>
        <begin position="189"/>
        <end position="310"/>
    </location>
</feature>
<evidence type="ECO:0000256" key="1">
    <source>
        <dbReference type="ARBA" id="ARBA00004994"/>
    </source>
</evidence>
<dbReference type="PANTHER" id="PTHR21708">
    <property type="entry name" value="PROBABLE 2-DEHYDROPANTOATE 2-REDUCTASE"/>
    <property type="match status" value="1"/>
</dbReference>
<dbReference type="Pfam" id="PF02558">
    <property type="entry name" value="ApbA"/>
    <property type="match status" value="1"/>
</dbReference>
<dbReference type="Gene3D" id="3.40.50.720">
    <property type="entry name" value="NAD(P)-binding Rossmann-like Domain"/>
    <property type="match status" value="1"/>
</dbReference>
<evidence type="ECO:0000256" key="5">
    <source>
        <dbReference type="ARBA" id="ARBA00022655"/>
    </source>
</evidence>
<dbReference type="InterPro" id="IPR013752">
    <property type="entry name" value="KPA_reductase"/>
</dbReference>
<dbReference type="SUPFAM" id="SSF48179">
    <property type="entry name" value="6-phosphogluconate dehydrogenase C-terminal domain-like"/>
    <property type="match status" value="1"/>
</dbReference>
<dbReference type="Gene3D" id="1.10.1040.10">
    <property type="entry name" value="N-(1-d-carboxylethyl)-l-norvaline Dehydrogenase, domain 2"/>
    <property type="match status" value="1"/>
</dbReference>
<dbReference type="PANTHER" id="PTHR21708:SF26">
    <property type="entry name" value="2-DEHYDROPANTOATE 2-REDUCTASE"/>
    <property type="match status" value="1"/>
</dbReference>
<dbReference type="InterPro" id="IPR003710">
    <property type="entry name" value="ApbA"/>
</dbReference>
<keyword evidence="14" id="KW-1185">Reference proteome</keyword>
<protein>
    <recommendedName>
        <fullName evidence="4 10">2-dehydropantoate 2-reductase</fullName>
        <ecNumber evidence="3 10">1.1.1.169</ecNumber>
    </recommendedName>
    <alternativeName>
        <fullName evidence="8 10">Ketopantoate reductase</fullName>
    </alternativeName>
</protein>
<dbReference type="InterPro" id="IPR008927">
    <property type="entry name" value="6-PGluconate_DH-like_C_sf"/>
</dbReference>
<evidence type="ECO:0000256" key="10">
    <source>
        <dbReference type="RuleBase" id="RU362068"/>
    </source>
</evidence>
<gene>
    <name evidence="13" type="ORF">ACFQDL_16670</name>
</gene>
<evidence type="ECO:0000259" key="11">
    <source>
        <dbReference type="Pfam" id="PF02558"/>
    </source>
</evidence>
<evidence type="ECO:0000256" key="9">
    <source>
        <dbReference type="ARBA" id="ARBA00048793"/>
    </source>
</evidence>
<dbReference type="InterPro" id="IPR036291">
    <property type="entry name" value="NAD(P)-bd_dom_sf"/>
</dbReference>
<name>A0ABW2A2J5_9GAMM</name>
<dbReference type="InterPro" id="IPR013328">
    <property type="entry name" value="6PGD_dom2"/>
</dbReference>
<comment type="caution">
    <text evidence="13">The sequence shown here is derived from an EMBL/GenBank/DDBJ whole genome shotgun (WGS) entry which is preliminary data.</text>
</comment>
<dbReference type="InterPro" id="IPR051402">
    <property type="entry name" value="KPR-Related"/>
</dbReference>
<evidence type="ECO:0000256" key="3">
    <source>
        <dbReference type="ARBA" id="ARBA00013014"/>
    </source>
</evidence>
<comment type="function">
    <text evidence="10">Catalyzes the NADPH-dependent reduction of ketopantoate into pantoic acid.</text>
</comment>
<feature type="domain" description="Ketopantoate reductase N-terminal" evidence="11">
    <location>
        <begin position="4"/>
        <end position="157"/>
    </location>
</feature>
<dbReference type="InterPro" id="IPR013332">
    <property type="entry name" value="KPR_N"/>
</dbReference>
<dbReference type="SUPFAM" id="SSF51735">
    <property type="entry name" value="NAD(P)-binding Rossmann-fold domains"/>
    <property type="match status" value="1"/>
</dbReference>
<sequence length="318" mass="34432">MKFLIIGAGGIGAYYGARLIEAGHQVVLVARGEHLRAMQQRGLKVRHESLNFNQAVTAFDAGTLMRHYGPDDFDVALLALKSTATAPVLEELSGWLKPGRLPVLSLQNGVDNEPLLAEALGNERVIGGLAVRIGGHILEPGVVEAEGPAQVVMGAWPMEPETPDTRADLLQRLETCFNGAGIPARTSPDIRTELWRKLVINNGVNPLSALTLLDTRSLTHHAEFGPIVYGLMQETAEAARADGVELSQADIDEMHELIRSFNAIKTSMLVDREKGRPLELDSIAGAVLDRCRHQDVAAPYTELVMALLRHVGAAPRSE</sequence>
<dbReference type="EC" id="1.1.1.169" evidence="3 10"/>
<evidence type="ECO:0000256" key="7">
    <source>
        <dbReference type="ARBA" id="ARBA00023002"/>
    </source>
</evidence>
<evidence type="ECO:0000313" key="14">
    <source>
        <dbReference type="Proteomes" id="UP001596422"/>
    </source>
</evidence>
<keyword evidence="5 10" id="KW-0566">Pantothenate biosynthesis</keyword>
<dbReference type="NCBIfam" id="TIGR00745">
    <property type="entry name" value="apbA_panE"/>
    <property type="match status" value="1"/>
</dbReference>
<evidence type="ECO:0000256" key="8">
    <source>
        <dbReference type="ARBA" id="ARBA00032024"/>
    </source>
</evidence>
<dbReference type="RefSeq" id="WP_379910023.1">
    <property type="nucleotide sequence ID" value="NZ_JBHSWE010000001.1"/>
</dbReference>
<comment type="pathway">
    <text evidence="1 10">Cofactor biosynthesis; (R)-pantothenate biosynthesis; (R)-pantoate from 3-methyl-2-oxobutanoate: step 2/2.</text>
</comment>
<evidence type="ECO:0000313" key="13">
    <source>
        <dbReference type="EMBL" id="MFC6671519.1"/>
    </source>
</evidence>
<dbReference type="Pfam" id="PF08546">
    <property type="entry name" value="ApbA_C"/>
    <property type="match status" value="1"/>
</dbReference>
<organism evidence="13 14">
    <name type="scientific">Marinobacterium aestuariivivens</name>
    <dbReference type="NCBI Taxonomy" id="1698799"/>
    <lineage>
        <taxon>Bacteria</taxon>
        <taxon>Pseudomonadati</taxon>
        <taxon>Pseudomonadota</taxon>
        <taxon>Gammaproteobacteria</taxon>
        <taxon>Oceanospirillales</taxon>
        <taxon>Oceanospirillaceae</taxon>
        <taxon>Marinobacterium</taxon>
    </lineage>
</organism>